<dbReference type="InterPro" id="IPR004148">
    <property type="entry name" value="BAR_dom"/>
</dbReference>
<dbReference type="Gene3D" id="1.20.1270.60">
    <property type="entry name" value="Arfaptin homology (AH) domain/BAR domain"/>
    <property type="match status" value="1"/>
</dbReference>
<dbReference type="Pfam" id="PF16746">
    <property type="entry name" value="BAR_3"/>
    <property type="match status" value="1"/>
</dbReference>
<dbReference type="PANTHER" id="PTHR12552">
    <property type="entry name" value="OLIGOPHRENIN 1"/>
    <property type="match status" value="1"/>
</dbReference>
<organism evidence="2 3">
    <name type="scientific">Polyplax serrata</name>
    <name type="common">Common mouse louse</name>
    <dbReference type="NCBI Taxonomy" id="468196"/>
    <lineage>
        <taxon>Eukaryota</taxon>
        <taxon>Metazoa</taxon>
        <taxon>Ecdysozoa</taxon>
        <taxon>Arthropoda</taxon>
        <taxon>Hexapoda</taxon>
        <taxon>Insecta</taxon>
        <taxon>Pterygota</taxon>
        <taxon>Neoptera</taxon>
        <taxon>Paraneoptera</taxon>
        <taxon>Psocodea</taxon>
        <taxon>Troctomorpha</taxon>
        <taxon>Phthiraptera</taxon>
        <taxon>Anoplura</taxon>
        <taxon>Polyplacidae</taxon>
        <taxon>Polyplax</taxon>
    </lineage>
</organism>
<reference evidence="2 3" key="1">
    <citation type="submission" date="2023-09" db="EMBL/GenBank/DDBJ databases">
        <title>Genomes of two closely related lineages of the louse Polyplax serrata with different host specificities.</title>
        <authorList>
            <person name="Martinu J."/>
            <person name="Tarabai H."/>
            <person name="Stefka J."/>
            <person name="Hypsa V."/>
        </authorList>
    </citation>
    <scope>NUCLEOTIDE SEQUENCE [LARGE SCALE GENOMIC DNA]</scope>
    <source>
        <strain evidence="2">98ZLc_SE</strain>
    </source>
</reference>
<evidence type="ECO:0000259" key="1">
    <source>
        <dbReference type="Pfam" id="PF16746"/>
    </source>
</evidence>
<dbReference type="PANTHER" id="PTHR12552:SF1">
    <property type="entry name" value="RHO GTPASE-ACTIVATING PROTEIN GRAF"/>
    <property type="match status" value="1"/>
</dbReference>
<keyword evidence="3" id="KW-1185">Reference proteome</keyword>
<accession>A0ABR1B7L2</accession>
<dbReference type="SUPFAM" id="SSF103657">
    <property type="entry name" value="BAR/IMD domain-like"/>
    <property type="match status" value="1"/>
</dbReference>
<gene>
    <name evidence="2" type="ORF">RUM44_008043</name>
</gene>
<dbReference type="InterPro" id="IPR047234">
    <property type="entry name" value="GRAF_fam"/>
</dbReference>
<dbReference type="EMBL" id="JAWJWF010000002">
    <property type="protein sequence ID" value="KAK6637621.1"/>
    <property type="molecule type" value="Genomic_DNA"/>
</dbReference>
<evidence type="ECO:0000313" key="2">
    <source>
        <dbReference type="EMBL" id="KAK6637621.1"/>
    </source>
</evidence>
<feature type="domain" description="BAR" evidence="1">
    <location>
        <begin position="14"/>
        <end position="73"/>
    </location>
</feature>
<name>A0ABR1B7L2_POLSC</name>
<dbReference type="Proteomes" id="UP001359485">
    <property type="component" value="Unassembled WGS sequence"/>
</dbReference>
<dbReference type="InterPro" id="IPR027267">
    <property type="entry name" value="AH/BAR_dom_sf"/>
</dbReference>
<evidence type="ECO:0000313" key="3">
    <source>
        <dbReference type="Proteomes" id="UP001359485"/>
    </source>
</evidence>
<protein>
    <recommendedName>
        <fullName evidence="1">BAR domain-containing protein</fullName>
    </recommendedName>
</protein>
<comment type="caution">
    <text evidence="2">The sequence shown here is derived from an EMBL/GenBank/DDBJ whole genome shotgun (WGS) entry which is preliminary data.</text>
</comment>
<proteinExistence type="predicted"/>
<sequence>MQFAGIACPFYFGMLECAYDQIIVPLENFRKEKIGKVKEGKKKFEKQTAKFCQSQERYLNLSLKKQDSQLKEICLEGETVDGPEIYSGVSPETFAQINRH</sequence>